<protein>
    <recommendedName>
        <fullName evidence="4">PH domain-containing protein</fullName>
    </recommendedName>
</protein>
<feature type="signal peptide" evidence="1">
    <location>
        <begin position="1"/>
        <end position="24"/>
    </location>
</feature>
<gene>
    <name evidence="2" type="ORF">BD289DRAFT_113567</name>
</gene>
<organism evidence="2 3">
    <name type="scientific">Coniella lustricola</name>
    <dbReference type="NCBI Taxonomy" id="2025994"/>
    <lineage>
        <taxon>Eukaryota</taxon>
        <taxon>Fungi</taxon>
        <taxon>Dikarya</taxon>
        <taxon>Ascomycota</taxon>
        <taxon>Pezizomycotina</taxon>
        <taxon>Sordariomycetes</taxon>
        <taxon>Sordariomycetidae</taxon>
        <taxon>Diaporthales</taxon>
        <taxon>Schizoparmaceae</taxon>
        <taxon>Coniella</taxon>
    </lineage>
</organism>
<dbReference type="InParanoid" id="A0A2T3AGE2"/>
<evidence type="ECO:0000256" key="1">
    <source>
        <dbReference type="SAM" id="SignalP"/>
    </source>
</evidence>
<proteinExistence type="predicted"/>
<keyword evidence="3" id="KW-1185">Reference proteome</keyword>
<feature type="chain" id="PRO_5015411666" description="PH domain-containing protein" evidence="1">
    <location>
        <begin position="25"/>
        <end position="82"/>
    </location>
</feature>
<reference evidence="2 3" key="1">
    <citation type="journal article" date="2018" name="Mycol. Prog.">
        <title>Coniella lustricola, a new species from submerged detritus.</title>
        <authorList>
            <person name="Raudabaugh D.B."/>
            <person name="Iturriaga T."/>
            <person name="Carver A."/>
            <person name="Mondo S."/>
            <person name="Pangilinan J."/>
            <person name="Lipzen A."/>
            <person name="He G."/>
            <person name="Amirebrahimi M."/>
            <person name="Grigoriev I.V."/>
            <person name="Miller A.N."/>
        </authorList>
    </citation>
    <scope>NUCLEOTIDE SEQUENCE [LARGE SCALE GENOMIC DNA]</scope>
    <source>
        <strain evidence="2 3">B22-T-1</strain>
    </source>
</reference>
<dbReference type="Proteomes" id="UP000241462">
    <property type="component" value="Unassembled WGS sequence"/>
</dbReference>
<dbReference type="EMBL" id="KZ678393">
    <property type="protein sequence ID" value="PSR97263.1"/>
    <property type="molecule type" value="Genomic_DNA"/>
</dbReference>
<evidence type="ECO:0000313" key="3">
    <source>
        <dbReference type="Proteomes" id="UP000241462"/>
    </source>
</evidence>
<sequence>MTARWLQVHQWLLIAVHREELLHAWCGCILESSGSSKQDNKETMNQKCTYLDVTENEGLFSPVCCLNDREVQSGMFPRDAAV</sequence>
<keyword evidence="1" id="KW-0732">Signal</keyword>
<evidence type="ECO:0000313" key="2">
    <source>
        <dbReference type="EMBL" id="PSR97263.1"/>
    </source>
</evidence>
<evidence type="ECO:0008006" key="4">
    <source>
        <dbReference type="Google" id="ProtNLM"/>
    </source>
</evidence>
<name>A0A2T3AGE2_9PEZI</name>
<accession>A0A2T3AGE2</accession>
<dbReference type="AlphaFoldDB" id="A0A2T3AGE2"/>